<reference evidence="5 6" key="1">
    <citation type="submission" date="2011-12" db="EMBL/GenBank/DDBJ databases">
        <title>Complete sequence of Mycobacterium rhodesiae NBB3.</title>
        <authorList>
            <consortium name="US DOE Joint Genome Institute"/>
            <person name="Lucas S."/>
            <person name="Han J."/>
            <person name="Lapidus A."/>
            <person name="Cheng J.-F."/>
            <person name="Goodwin L."/>
            <person name="Pitluck S."/>
            <person name="Peters L."/>
            <person name="Mikhailova N."/>
            <person name="Gu W."/>
            <person name="Detter J.C."/>
            <person name="Han C."/>
            <person name="Tapia R."/>
            <person name="Land M."/>
            <person name="Hauser L."/>
            <person name="Kyrpides N."/>
            <person name="Ivanova N."/>
            <person name="Pagani I."/>
            <person name="Mattes T."/>
            <person name="Holmes A."/>
            <person name="Rutledge P."/>
            <person name="Paulsen I."/>
            <person name="Coleman N."/>
            <person name="Woyke T."/>
        </authorList>
    </citation>
    <scope>NUCLEOTIDE SEQUENCE [LARGE SCALE GENOMIC DNA]</scope>
    <source>
        <strain evidence="5 6">NBB3</strain>
    </source>
</reference>
<keyword evidence="3" id="KW-0560">Oxidoreductase</keyword>
<dbReference type="Gene3D" id="2.60.120.330">
    <property type="entry name" value="B-lactam Antibiotic, Isopenicillin N Synthase, Chain"/>
    <property type="match status" value="1"/>
</dbReference>
<comment type="similarity">
    <text evidence="1">Belongs to the aspartyl/asparaginyl beta-hydroxylase family.</text>
</comment>
<name>G8RLL6_MYCRN</name>
<dbReference type="AlphaFoldDB" id="G8RLL6"/>
<dbReference type="InterPro" id="IPR051821">
    <property type="entry name" value="Asp/Asn_beta-hydroxylase"/>
</dbReference>
<dbReference type="GO" id="GO:0051213">
    <property type="term" value="F:dioxygenase activity"/>
    <property type="evidence" value="ECO:0007669"/>
    <property type="project" value="UniProtKB-KW"/>
</dbReference>
<dbReference type="InterPro" id="IPR027443">
    <property type="entry name" value="IPNS-like_sf"/>
</dbReference>
<organism evidence="5 6">
    <name type="scientific">Mycolicibacterium rhodesiae (strain NBB3)</name>
    <name type="common">Mycobacterium rhodesiae</name>
    <dbReference type="NCBI Taxonomy" id="710685"/>
    <lineage>
        <taxon>Bacteria</taxon>
        <taxon>Bacillati</taxon>
        <taxon>Actinomycetota</taxon>
        <taxon>Actinomycetes</taxon>
        <taxon>Mycobacteriales</taxon>
        <taxon>Mycobacteriaceae</taxon>
        <taxon>Mycolicibacterium</taxon>
    </lineage>
</organism>
<evidence type="ECO:0000256" key="2">
    <source>
        <dbReference type="ARBA" id="ARBA00022964"/>
    </source>
</evidence>
<evidence type="ECO:0000313" key="5">
    <source>
        <dbReference type="EMBL" id="AEV73648.1"/>
    </source>
</evidence>
<dbReference type="SUPFAM" id="SSF51197">
    <property type="entry name" value="Clavaminate synthase-like"/>
    <property type="match status" value="1"/>
</dbReference>
<accession>G8RLL6</accession>
<keyword evidence="6" id="KW-1185">Reference proteome</keyword>
<dbReference type="PATRIC" id="fig|710685.3.peg.3117"/>
<dbReference type="STRING" id="710685.MycrhN_3113"/>
<proteinExistence type="inferred from homology"/>
<evidence type="ECO:0000256" key="3">
    <source>
        <dbReference type="ARBA" id="ARBA00023002"/>
    </source>
</evidence>
<dbReference type="GO" id="GO:0016020">
    <property type="term" value="C:membrane"/>
    <property type="evidence" value="ECO:0007669"/>
    <property type="project" value="TreeGrafter"/>
</dbReference>
<sequence>MDLFGRLRPLTIQLGIVALTAVDKILVRYSLLGDPARFDTAELPWVAELERNWRTIRDEAEEILRNADLVPPLRRLSDDHHKIAIDDKWRSFFLWGYGVRVDPNCSRCPRTAALVEQIPGMQTALFSILTPGTHIPLHNGATKAILTGHLGLRVPQQRERCHITVDGQDYSWTEGEVFVFDDMRMHEAWNDTDEPRVVLMMHVARPQRFPGTLVRNGVIALMRKSPYVKDANTQILRWPGRSLAEPAVDQIGATPTE</sequence>
<keyword evidence="2 5" id="KW-0223">Dioxygenase</keyword>
<dbReference type="PANTHER" id="PTHR46332">
    <property type="entry name" value="ASPARTATE BETA-HYDROXYLASE DOMAIN-CONTAINING PROTEIN 2"/>
    <property type="match status" value="1"/>
</dbReference>
<dbReference type="RefSeq" id="WP_014211408.1">
    <property type="nucleotide sequence ID" value="NC_016604.1"/>
</dbReference>
<dbReference type="OrthoDB" id="21665at2"/>
<evidence type="ECO:0000313" key="6">
    <source>
        <dbReference type="Proteomes" id="UP000005442"/>
    </source>
</evidence>
<evidence type="ECO:0000259" key="4">
    <source>
        <dbReference type="Pfam" id="PF05118"/>
    </source>
</evidence>
<dbReference type="eggNOG" id="COG3555">
    <property type="taxonomic scope" value="Bacteria"/>
</dbReference>
<protein>
    <submittedName>
        <fullName evidence="5">Aspartyl/asparaginyl beta-hydroxylase-like dioxygenase</fullName>
    </submittedName>
</protein>
<dbReference type="HOGENOM" id="CLU_071783_0_0_11"/>
<dbReference type="Pfam" id="PF05118">
    <property type="entry name" value="Asp_Arg_Hydrox"/>
    <property type="match status" value="1"/>
</dbReference>
<gene>
    <name evidence="5" type="ordered locus">MycrhN_3113</name>
</gene>
<dbReference type="PANTHER" id="PTHR46332:SF5">
    <property type="entry name" value="ASPARTATE BETA-HYDROXYLASE DOMAIN CONTAINING 2"/>
    <property type="match status" value="1"/>
</dbReference>
<dbReference type="EMBL" id="CP003169">
    <property type="protein sequence ID" value="AEV73648.1"/>
    <property type="molecule type" value="Genomic_DNA"/>
</dbReference>
<dbReference type="Proteomes" id="UP000005442">
    <property type="component" value="Chromosome"/>
</dbReference>
<evidence type="ECO:0000256" key="1">
    <source>
        <dbReference type="ARBA" id="ARBA00007730"/>
    </source>
</evidence>
<dbReference type="KEGG" id="mrh:MycrhN_3113"/>
<dbReference type="InterPro" id="IPR007803">
    <property type="entry name" value="Asp/Arg/Pro-Hydrxlase"/>
</dbReference>
<feature type="domain" description="Aspartyl/asparaginy/proline hydroxylase" evidence="4">
    <location>
        <begin position="50"/>
        <end position="206"/>
    </location>
</feature>